<evidence type="ECO:0000313" key="1">
    <source>
        <dbReference type="EMBL" id="MBE9075823.1"/>
    </source>
</evidence>
<reference evidence="1" key="1">
    <citation type="submission" date="2020-10" db="EMBL/GenBank/DDBJ databases">
        <authorList>
            <person name="Castelo-Branco R."/>
            <person name="Eusebio N."/>
            <person name="Adriana R."/>
            <person name="Vieira A."/>
            <person name="Brugerolle De Fraissinette N."/>
            <person name="Rezende De Castro R."/>
            <person name="Schneider M.P."/>
            <person name="Vasconcelos V."/>
            <person name="Leao P.N."/>
        </authorList>
    </citation>
    <scope>NUCLEOTIDE SEQUENCE</scope>
    <source>
        <strain evidence="1">LEGE 07310</strain>
    </source>
</reference>
<name>A0A8J7AEC0_9CYAN</name>
<dbReference type="EMBL" id="JADEXG010000001">
    <property type="protein sequence ID" value="MBE9075823.1"/>
    <property type="molecule type" value="Genomic_DNA"/>
</dbReference>
<comment type="caution">
    <text evidence="1">The sequence shown here is derived from an EMBL/GenBank/DDBJ whole genome shotgun (WGS) entry which is preliminary data.</text>
</comment>
<organism evidence="1 2">
    <name type="scientific">Vasconcelosia minhoensis LEGE 07310</name>
    <dbReference type="NCBI Taxonomy" id="915328"/>
    <lineage>
        <taxon>Bacteria</taxon>
        <taxon>Bacillati</taxon>
        <taxon>Cyanobacteriota</taxon>
        <taxon>Cyanophyceae</taxon>
        <taxon>Nodosilineales</taxon>
        <taxon>Cymatolegaceae</taxon>
        <taxon>Vasconcelosia</taxon>
        <taxon>Vasconcelosia minhoensis</taxon>
    </lineage>
</organism>
<proteinExistence type="predicted"/>
<evidence type="ECO:0000313" key="2">
    <source>
        <dbReference type="Proteomes" id="UP000636505"/>
    </source>
</evidence>
<dbReference type="RefSeq" id="WP_193904475.1">
    <property type="nucleotide sequence ID" value="NZ_JADEXG010000001.1"/>
</dbReference>
<accession>A0A8J7AEC0</accession>
<keyword evidence="2" id="KW-1185">Reference proteome</keyword>
<dbReference type="AlphaFoldDB" id="A0A8J7AEC0"/>
<gene>
    <name evidence="1" type="ORF">IQ241_00660</name>
</gene>
<sequence length="99" mass="11359">MTFPDNERRDDIIYYLLNKAKHTEEVAQDISFYPDDFDDKVVKKADVQKHLQYVIENGYLNGRLADETAAGDDAPLAVCKNAQLTLEGSQVLRNKYFMV</sequence>
<protein>
    <submittedName>
        <fullName evidence="1">Uncharacterized protein</fullName>
    </submittedName>
</protein>
<dbReference type="Proteomes" id="UP000636505">
    <property type="component" value="Unassembled WGS sequence"/>
</dbReference>